<dbReference type="Pfam" id="PF00579">
    <property type="entry name" value="tRNA-synt_1b"/>
    <property type="match status" value="1"/>
</dbReference>
<organism evidence="7 8">
    <name type="scientific">Calorimonas adulescens</name>
    <dbReference type="NCBI Taxonomy" id="2606906"/>
    <lineage>
        <taxon>Bacteria</taxon>
        <taxon>Bacillati</taxon>
        <taxon>Bacillota</taxon>
        <taxon>Clostridia</taxon>
        <taxon>Thermoanaerobacterales</taxon>
        <taxon>Thermoanaerobacteraceae</taxon>
        <taxon>Calorimonas</taxon>
    </lineage>
</organism>
<keyword evidence="2 6" id="KW-0547">Nucleotide-binding</keyword>
<comment type="caution">
    <text evidence="7">The sequence shown here is derived from an EMBL/GenBank/DDBJ whole genome shotgun (WGS) entry which is preliminary data.</text>
</comment>
<dbReference type="GO" id="GO:0006418">
    <property type="term" value="P:tRNA aminoacylation for protein translation"/>
    <property type="evidence" value="ECO:0007669"/>
    <property type="project" value="InterPro"/>
</dbReference>
<sequence length="134" mass="15448">MTPQPASRHVWHFFQINATSHTQKASHTSIVLLWIGTAMVGNLSRKVEMHIMHTPAHIKSNVRKLNKQYKELIDFSNDKSIIVSKADWLLEPNYVVFLRDISRHFPTDRVPTPNVTGSVWKPGWLFLNYTDAVV</sequence>
<dbReference type="InterPro" id="IPR002305">
    <property type="entry name" value="aa-tRNA-synth_Ic"/>
</dbReference>
<dbReference type="GO" id="GO:0004812">
    <property type="term" value="F:aminoacyl-tRNA ligase activity"/>
    <property type="evidence" value="ECO:0007669"/>
    <property type="project" value="UniProtKB-KW"/>
</dbReference>
<evidence type="ECO:0000256" key="5">
    <source>
        <dbReference type="ARBA" id="ARBA00023146"/>
    </source>
</evidence>
<dbReference type="SUPFAM" id="SSF52374">
    <property type="entry name" value="Nucleotidylyl transferase"/>
    <property type="match status" value="1"/>
</dbReference>
<reference evidence="7 8" key="1">
    <citation type="submission" date="2019-08" db="EMBL/GenBank/DDBJ databases">
        <title>Calorimonas adulescens gen. nov., sp. nov., an anaerobic thermophilic bacterium from Sakhalin hot spring.</title>
        <authorList>
            <person name="Khomyakova M.A."/>
            <person name="Merkel A.Y."/>
            <person name="Novikov A."/>
            <person name="Bonch-Osmolovskaya E.A."/>
            <person name="Slobodkin A.I."/>
        </authorList>
    </citation>
    <scope>NUCLEOTIDE SEQUENCE [LARGE SCALE GENOMIC DNA]</scope>
    <source>
        <strain evidence="7 8">A05MB</strain>
    </source>
</reference>
<protein>
    <submittedName>
        <fullName evidence="7">Uncharacterized protein</fullName>
    </submittedName>
</protein>
<evidence type="ECO:0000256" key="4">
    <source>
        <dbReference type="ARBA" id="ARBA00022917"/>
    </source>
</evidence>
<evidence type="ECO:0000256" key="1">
    <source>
        <dbReference type="ARBA" id="ARBA00022598"/>
    </source>
</evidence>
<dbReference type="Proteomes" id="UP000322976">
    <property type="component" value="Unassembled WGS sequence"/>
</dbReference>
<evidence type="ECO:0000313" key="8">
    <source>
        <dbReference type="Proteomes" id="UP000322976"/>
    </source>
</evidence>
<keyword evidence="3 6" id="KW-0067">ATP-binding</keyword>
<evidence type="ECO:0000256" key="3">
    <source>
        <dbReference type="ARBA" id="ARBA00022840"/>
    </source>
</evidence>
<comment type="similarity">
    <text evidence="6">Belongs to the class-I aminoacyl-tRNA synthetase family.</text>
</comment>
<dbReference type="InterPro" id="IPR014729">
    <property type="entry name" value="Rossmann-like_a/b/a_fold"/>
</dbReference>
<accession>A0A5D8QAL4</accession>
<dbReference type="GO" id="GO:0005524">
    <property type="term" value="F:ATP binding"/>
    <property type="evidence" value="ECO:0007669"/>
    <property type="project" value="UniProtKB-KW"/>
</dbReference>
<evidence type="ECO:0000256" key="6">
    <source>
        <dbReference type="RuleBase" id="RU363036"/>
    </source>
</evidence>
<dbReference type="AlphaFoldDB" id="A0A5D8QAL4"/>
<keyword evidence="5 6" id="KW-0030">Aminoacyl-tRNA synthetase</keyword>
<gene>
    <name evidence="7" type="ORF">FWJ32_08560</name>
</gene>
<name>A0A5D8QAL4_9THEO</name>
<proteinExistence type="inferred from homology"/>
<keyword evidence="8" id="KW-1185">Reference proteome</keyword>
<dbReference type="Gene3D" id="3.40.50.620">
    <property type="entry name" value="HUPs"/>
    <property type="match status" value="1"/>
</dbReference>
<evidence type="ECO:0000313" key="7">
    <source>
        <dbReference type="EMBL" id="TZE81561.1"/>
    </source>
</evidence>
<dbReference type="EMBL" id="VTPS01000012">
    <property type="protein sequence ID" value="TZE81561.1"/>
    <property type="molecule type" value="Genomic_DNA"/>
</dbReference>
<evidence type="ECO:0000256" key="2">
    <source>
        <dbReference type="ARBA" id="ARBA00022741"/>
    </source>
</evidence>
<keyword evidence="1 6" id="KW-0436">Ligase</keyword>
<keyword evidence="4 6" id="KW-0648">Protein biosynthesis</keyword>